<dbReference type="Gramene" id="PVH47895">
    <property type="protein sequence ID" value="PVH47895"/>
    <property type="gene ID" value="PAHAL_4G180000"/>
</dbReference>
<reference evidence="1" key="1">
    <citation type="submission" date="2018-04" db="EMBL/GenBank/DDBJ databases">
        <title>WGS assembly of Panicum hallii.</title>
        <authorList>
            <person name="Lovell J."/>
            <person name="Jenkins J."/>
            <person name="Lowry D."/>
            <person name="Mamidi S."/>
            <person name="Sreedasyam A."/>
            <person name="Weng X."/>
            <person name="Barry K."/>
            <person name="Bonette J."/>
            <person name="Campitelli B."/>
            <person name="Daum C."/>
            <person name="Gordon S."/>
            <person name="Gould B."/>
            <person name="Lipzen A."/>
            <person name="Macqueen A."/>
            <person name="Palacio-Mejia J."/>
            <person name="Plott C."/>
            <person name="Shakirov E."/>
            <person name="Shu S."/>
            <person name="Yoshinaga Y."/>
            <person name="Zane M."/>
            <person name="Rokhsar D."/>
            <person name="Grimwood J."/>
            <person name="Schmutz J."/>
            <person name="Juenger T."/>
        </authorList>
    </citation>
    <scope>NUCLEOTIDE SEQUENCE [LARGE SCALE GENOMIC DNA]</scope>
    <source>
        <strain evidence="1">FIL2</strain>
    </source>
</reference>
<dbReference type="Proteomes" id="UP000243499">
    <property type="component" value="Chromosome 4"/>
</dbReference>
<dbReference type="AlphaFoldDB" id="A0A2T8JDC2"/>
<dbReference type="EMBL" id="CM008049">
    <property type="protein sequence ID" value="PVH47895.1"/>
    <property type="molecule type" value="Genomic_DNA"/>
</dbReference>
<accession>A0A2T8JDC2</accession>
<evidence type="ECO:0000313" key="1">
    <source>
        <dbReference type="EMBL" id="PVH47895.1"/>
    </source>
</evidence>
<proteinExistence type="predicted"/>
<gene>
    <name evidence="1" type="ORF">PAHAL_4G180000</name>
</gene>
<organism evidence="1">
    <name type="scientific">Panicum hallii</name>
    <dbReference type="NCBI Taxonomy" id="206008"/>
    <lineage>
        <taxon>Eukaryota</taxon>
        <taxon>Viridiplantae</taxon>
        <taxon>Streptophyta</taxon>
        <taxon>Embryophyta</taxon>
        <taxon>Tracheophyta</taxon>
        <taxon>Spermatophyta</taxon>
        <taxon>Magnoliopsida</taxon>
        <taxon>Liliopsida</taxon>
        <taxon>Poales</taxon>
        <taxon>Poaceae</taxon>
        <taxon>PACMAD clade</taxon>
        <taxon>Panicoideae</taxon>
        <taxon>Panicodae</taxon>
        <taxon>Paniceae</taxon>
        <taxon>Panicinae</taxon>
        <taxon>Panicum</taxon>
        <taxon>Panicum sect. Panicum</taxon>
    </lineage>
</organism>
<protein>
    <submittedName>
        <fullName evidence="1">Uncharacterized protein</fullName>
    </submittedName>
</protein>
<name>A0A2T8JDC2_9POAL</name>
<sequence length="64" mass="7583">MQLKRSEKKRSENWISCKKWFLAQNQNLKNYTISTGKLKNYIISTGMDTTDTKIELKSGKKRDR</sequence>